<dbReference type="InterPro" id="IPR043128">
    <property type="entry name" value="Rev_trsase/Diguanyl_cyclase"/>
</dbReference>
<gene>
    <name evidence="5" type="ORF">THMIRHAM_20350</name>
</gene>
<dbReference type="PROSITE" id="PS50887">
    <property type="entry name" value="GGDEF"/>
    <property type="match status" value="1"/>
</dbReference>
<dbReference type="PANTHER" id="PTHR45138:SF9">
    <property type="entry name" value="DIGUANYLATE CYCLASE DGCM-RELATED"/>
    <property type="match status" value="1"/>
</dbReference>
<feature type="transmembrane region" description="Helical" evidence="3">
    <location>
        <begin position="165"/>
        <end position="186"/>
    </location>
</feature>
<evidence type="ECO:0000256" key="1">
    <source>
        <dbReference type="ARBA" id="ARBA00012528"/>
    </source>
</evidence>
<dbReference type="PANTHER" id="PTHR45138">
    <property type="entry name" value="REGULATORY COMPONENTS OF SENSORY TRANSDUCTION SYSTEM"/>
    <property type="match status" value="1"/>
</dbReference>
<feature type="transmembrane region" description="Helical" evidence="3">
    <location>
        <begin position="135"/>
        <end position="153"/>
    </location>
</feature>
<keyword evidence="3" id="KW-0812">Transmembrane</keyword>
<dbReference type="SUPFAM" id="SSF55073">
    <property type="entry name" value="Nucleotide cyclase"/>
    <property type="match status" value="1"/>
</dbReference>
<evidence type="ECO:0000313" key="5">
    <source>
        <dbReference type="EMBL" id="BCN94250.1"/>
    </source>
</evidence>
<feature type="transmembrane region" description="Helical" evidence="3">
    <location>
        <begin position="87"/>
        <end position="107"/>
    </location>
</feature>
<dbReference type="Pfam" id="PF00990">
    <property type="entry name" value="GGDEF"/>
    <property type="match status" value="1"/>
</dbReference>
<dbReference type="Proteomes" id="UP001054820">
    <property type="component" value="Chromosome"/>
</dbReference>
<evidence type="ECO:0000259" key="4">
    <source>
        <dbReference type="PROSITE" id="PS50887"/>
    </source>
</evidence>
<evidence type="ECO:0000256" key="3">
    <source>
        <dbReference type="SAM" id="Phobius"/>
    </source>
</evidence>
<dbReference type="EC" id="2.7.7.65" evidence="1"/>
<sequence length="387" mass="44358">MVSFTQELKTRLQGMFVVPEMLVNRPYDAFRILVLAAIMMILGLTLSGFAILHILITGQNFNVIINLVGMVIIFILLYQLHKTKEIGLVGHFMAIFLLGFLLAFTYLNQAEGFSLVWIYFTPFAVFAMVGRRFGLSYLSGFYALLFVMTYMGIGEWNHGNWDQISYFRFVTASVLAVVLALVIDIAHNGMNKQIEKQQIVERRHLKKLQRLSTVDSLTEVYNRHYFNEVLDKLITEYKESELFLTFFILDIDHFKLYNDEFGHYQGDAALQKVAKTVYAYIKREDDFVFRLGGEEFGGLLVSDQPKETSSWVAKLKNEIEALKIPHAKDATQKYITISIGVYSAKVKDINTITCLYRIADKALYEAKNNGRNQAVIFSPEQYPRGCA</sequence>
<dbReference type="CDD" id="cd01949">
    <property type="entry name" value="GGDEF"/>
    <property type="match status" value="1"/>
</dbReference>
<dbReference type="SMART" id="SM00267">
    <property type="entry name" value="GGDEF"/>
    <property type="match status" value="1"/>
</dbReference>
<feature type="domain" description="GGDEF" evidence="4">
    <location>
        <begin position="242"/>
        <end position="379"/>
    </location>
</feature>
<keyword evidence="6" id="KW-1185">Reference proteome</keyword>
<feature type="transmembrane region" description="Helical" evidence="3">
    <location>
        <begin position="61"/>
        <end position="80"/>
    </location>
</feature>
<feature type="transmembrane region" description="Helical" evidence="3">
    <location>
        <begin position="32"/>
        <end position="55"/>
    </location>
</feature>
<protein>
    <recommendedName>
        <fullName evidence="1">diguanylate cyclase</fullName>
        <ecNumber evidence="1">2.7.7.65</ecNumber>
    </recommendedName>
</protein>
<feature type="transmembrane region" description="Helical" evidence="3">
    <location>
        <begin position="113"/>
        <end position="130"/>
    </location>
</feature>
<dbReference type="EMBL" id="AP024202">
    <property type="protein sequence ID" value="BCN94250.1"/>
    <property type="molecule type" value="Genomic_DNA"/>
</dbReference>
<dbReference type="InterPro" id="IPR029787">
    <property type="entry name" value="Nucleotide_cyclase"/>
</dbReference>
<dbReference type="InterPro" id="IPR050469">
    <property type="entry name" value="Diguanylate_Cyclase"/>
</dbReference>
<dbReference type="Gene3D" id="3.30.70.270">
    <property type="match status" value="1"/>
</dbReference>
<reference evidence="5" key="1">
    <citation type="journal article" date="2022" name="Arch. Microbiol.">
        <title>Thiomicrorhabdus immobilis sp. nov., a mesophilic sulfur-oxidizing bacterium isolated from sediment of a brackish lake in northern Japan.</title>
        <authorList>
            <person name="Kojima H."/>
            <person name="Mochizuki J."/>
            <person name="Kanda M."/>
            <person name="Watanabe T."/>
            <person name="Fukui M."/>
        </authorList>
    </citation>
    <scope>NUCLEOTIDE SEQUENCE</scope>
    <source>
        <strain evidence="5">Am19</strain>
    </source>
</reference>
<keyword evidence="3" id="KW-0472">Membrane</keyword>
<dbReference type="InterPro" id="IPR000160">
    <property type="entry name" value="GGDEF_dom"/>
</dbReference>
<organism evidence="5 6">
    <name type="scientific">Thiomicrorhabdus immobilis</name>
    <dbReference type="NCBI Taxonomy" id="2791037"/>
    <lineage>
        <taxon>Bacteria</taxon>
        <taxon>Pseudomonadati</taxon>
        <taxon>Pseudomonadota</taxon>
        <taxon>Gammaproteobacteria</taxon>
        <taxon>Thiotrichales</taxon>
        <taxon>Piscirickettsiaceae</taxon>
        <taxon>Thiomicrorhabdus</taxon>
    </lineage>
</organism>
<evidence type="ECO:0000256" key="2">
    <source>
        <dbReference type="ARBA" id="ARBA00034247"/>
    </source>
</evidence>
<accession>A0ABN6CZ29</accession>
<name>A0ABN6CZ29_9GAMM</name>
<evidence type="ECO:0000313" key="6">
    <source>
        <dbReference type="Proteomes" id="UP001054820"/>
    </source>
</evidence>
<comment type="catalytic activity">
    <reaction evidence="2">
        <text>2 GTP = 3',3'-c-di-GMP + 2 diphosphate</text>
        <dbReference type="Rhea" id="RHEA:24898"/>
        <dbReference type="ChEBI" id="CHEBI:33019"/>
        <dbReference type="ChEBI" id="CHEBI:37565"/>
        <dbReference type="ChEBI" id="CHEBI:58805"/>
        <dbReference type="EC" id="2.7.7.65"/>
    </reaction>
</comment>
<keyword evidence="3" id="KW-1133">Transmembrane helix</keyword>
<proteinExistence type="predicted"/>
<dbReference type="RefSeq" id="WP_237261719.1">
    <property type="nucleotide sequence ID" value="NZ_AP024202.1"/>
</dbReference>
<dbReference type="NCBIfam" id="TIGR00254">
    <property type="entry name" value="GGDEF"/>
    <property type="match status" value="1"/>
</dbReference>